<feature type="chain" id="PRO_5003260719" description="Signal peptide-domain containing protein" evidence="1">
    <location>
        <begin position="26"/>
        <end position="231"/>
    </location>
</feature>
<dbReference type="KEGG" id="pbs:Plabr_4617"/>
<dbReference type="EMBL" id="CP002546">
    <property type="protein sequence ID" value="ADY62188.1"/>
    <property type="molecule type" value="Genomic_DNA"/>
</dbReference>
<keyword evidence="1" id="KW-0732">Signal</keyword>
<feature type="signal peptide" evidence="1">
    <location>
        <begin position="1"/>
        <end position="25"/>
    </location>
</feature>
<evidence type="ECO:0000313" key="2">
    <source>
        <dbReference type="EMBL" id="ADY62188.1"/>
    </source>
</evidence>
<dbReference type="OrthoDB" id="278943at2"/>
<evidence type="ECO:0000313" key="3">
    <source>
        <dbReference type="Proteomes" id="UP000006860"/>
    </source>
</evidence>
<gene>
    <name evidence="2" type="ordered locus">Plabr_4617</name>
</gene>
<dbReference type="HOGENOM" id="CLU_096092_0_0_0"/>
<dbReference type="RefSeq" id="WP_013630892.1">
    <property type="nucleotide sequence ID" value="NC_015174.1"/>
</dbReference>
<accession>F0SNE5</accession>
<dbReference type="eggNOG" id="COG0729">
    <property type="taxonomic scope" value="Bacteria"/>
</dbReference>
<keyword evidence="3" id="KW-1185">Reference proteome</keyword>
<dbReference type="STRING" id="756272.Plabr_4617"/>
<dbReference type="AlphaFoldDB" id="F0SNE5"/>
<proteinExistence type="predicted"/>
<protein>
    <recommendedName>
        <fullName evidence="4">Signal peptide-domain containing protein</fullName>
    </recommendedName>
</protein>
<sequence>MKFHAILPAAVAAGGVFLATSSASAQPPFPQSPYYQPLNQTTPPGVAGQWAGALGRADMGYFQPVKITVPGGGDVTFYDTATGRQQTMHTPAQAGVLVGPLYRMKITNMPNFPGVELYPSIELVDRLHPPPHLKQEYPLPVEITEADIRQAMQEQLVTKIVYIEQPDLAAPFAQTNGIREENIPLNKNLMTEADLRGRPVMYLRLGSRIPSQQELMGNPMLAPAPVQFPHR</sequence>
<reference evidence="3" key="1">
    <citation type="submission" date="2011-02" db="EMBL/GenBank/DDBJ databases">
        <title>The complete genome of Planctomyces brasiliensis DSM 5305.</title>
        <authorList>
            <person name="Lucas S."/>
            <person name="Copeland A."/>
            <person name="Lapidus A."/>
            <person name="Bruce D."/>
            <person name="Goodwin L."/>
            <person name="Pitluck S."/>
            <person name="Kyrpides N."/>
            <person name="Mavromatis K."/>
            <person name="Pagani I."/>
            <person name="Ivanova N."/>
            <person name="Ovchinnikova G."/>
            <person name="Lu M."/>
            <person name="Detter J.C."/>
            <person name="Han C."/>
            <person name="Land M."/>
            <person name="Hauser L."/>
            <person name="Markowitz V."/>
            <person name="Cheng J.-F."/>
            <person name="Hugenholtz P."/>
            <person name="Woyke T."/>
            <person name="Wu D."/>
            <person name="Tindall B."/>
            <person name="Pomrenke H.G."/>
            <person name="Brambilla E."/>
            <person name="Klenk H.-P."/>
            <person name="Eisen J.A."/>
        </authorList>
    </citation>
    <scope>NUCLEOTIDE SEQUENCE [LARGE SCALE GENOMIC DNA]</scope>
    <source>
        <strain evidence="3">ATCC 49424 / DSM 5305 / JCM 21570 / NBRC 103401 / IFAM 1448</strain>
    </source>
</reference>
<evidence type="ECO:0000256" key="1">
    <source>
        <dbReference type="SAM" id="SignalP"/>
    </source>
</evidence>
<organism evidence="2 3">
    <name type="scientific">Rubinisphaera brasiliensis (strain ATCC 49424 / DSM 5305 / JCM 21570 / IAM 15109 / NBRC 103401 / IFAM 1448)</name>
    <name type="common">Planctomyces brasiliensis</name>
    <dbReference type="NCBI Taxonomy" id="756272"/>
    <lineage>
        <taxon>Bacteria</taxon>
        <taxon>Pseudomonadati</taxon>
        <taxon>Planctomycetota</taxon>
        <taxon>Planctomycetia</taxon>
        <taxon>Planctomycetales</taxon>
        <taxon>Planctomycetaceae</taxon>
        <taxon>Rubinisphaera</taxon>
    </lineage>
</organism>
<name>F0SNE5_RUBBR</name>
<dbReference type="Proteomes" id="UP000006860">
    <property type="component" value="Chromosome"/>
</dbReference>
<evidence type="ECO:0008006" key="4">
    <source>
        <dbReference type="Google" id="ProtNLM"/>
    </source>
</evidence>